<evidence type="ECO:0000256" key="9">
    <source>
        <dbReference type="SAM" id="SignalP"/>
    </source>
</evidence>
<feature type="compositionally biased region" description="Acidic residues" evidence="8">
    <location>
        <begin position="52"/>
        <end position="78"/>
    </location>
</feature>
<proteinExistence type="inferred from homology"/>
<comment type="similarity">
    <text evidence="2">Belongs to the plant rapid alkalinization factor (RALF) family.</text>
</comment>
<reference evidence="11" key="1">
    <citation type="journal article" date="2019" name="Gigascience">
        <title>De novo genome assembly of the endangered Acer yangbiense, a plant species with extremely small populations endemic to Yunnan Province, China.</title>
        <authorList>
            <person name="Yang J."/>
            <person name="Wariss H.M."/>
            <person name="Tao L."/>
            <person name="Zhang R."/>
            <person name="Yun Q."/>
            <person name="Hollingsworth P."/>
            <person name="Dao Z."/>
            <person name="Luo G."/>
            <person name="Guo H."/>
            <person name="Ma Y."/>
            <person name="Sun W."/>
        </authorList>
    </citation>
    <scope>NUCLEOTIDE SEQUENCE [LARGE SCALE GENOMIC DNA]</scope>
    <source>
        <strain evidence="11">cv. Malutang</strain>
    </source>
</reference>
<dbReference type="GO" id="GO:0005179">
    <property type="term" value="F:hormone activity"/>
    <property type="evidence" value="ECO:0007669"/>
    <property type="project" value="UniProtKB-KW"/>
</dbReference>
<feature type="region of interest" description="Disordered" evidence="8">
    <location>
        <begin position="50"/>
        <end position="78"/>
    </location>
</feature>
<gene>
    <name evidence="10" type="ORF">EZV62_020699</name>
</gene>
<evidence type="ECO:0000313" key="10">
    <source>
        <dbReference type="EMBL" id="TXG55443.1"/>
    </source>
</evidence>
<dbReference type="OrthoDB" id="1626802at2759"/>
<evidence type="ECO:0000256" key="8">
    <source>
        <dbReference type="SAM" id="MobiDB-lite"/>
    </source>
</evidence>
<dbReference type="PANTHER" id="PTHR34270:SF3">
    <property type="entry name" value="PROTEIN RALF-LIKE 16-RELATED"/>
    <property type="match status" value="1"/>
</dbReference>
<dbReference type="Proteomes" id="UP000323000">
    <property type="component" value="Chromosome 9"/>
</dbReference>
<evidence type="ECO:0000256" key="3">
    <source>
        <dbReference type="ARBA" id="ARBA00022525"/>
    </source>
</evidence>
<evidence type="ECO:0000256" key="1">
    <source>
        <dbReference type="ARBA" id="ARBA00004613"/>
    </source>
</evidence>
<dbReference type="AlphaFoldDB" id="A0A5C7HE65"/>
<keyword evidence="4" id="KW-0372">Hormone</keyword>
<comment type="caution">
    <text evidence="10">The sequence shown here is derived from an EMBL/GenBank/DDBJ whole genome shotgun (WGS) entry which is preliminary data.</text>
</comment>
<organism evidence="10 11">
    <name type="scientific">Acer yangbiense</name>
    <dbReference type="NCBI Taxonomy" id="1000413"/>
    <lineage>
        <taxon>Eukaryota</taxon>
        <taxon>Viridiplantae</taxon>
        <taxon>Streptophyta</taxon>
        <taxon>Embryophyta</taxon>
        <taxon>Tracheophyta</taxon>
        <taxon>Spermatophyta</taxon>
        <taxon>Magnoliopsida</taxon>
        <taxon>eudicotyledons</taxon>
        <taxon>Gunneridae</taxon>
        <taxon>Pentapetalae</taxon>
        <taxon>rosids</taxon>
        <taxon>malvids</taxon>
        <taxon>Sapindales</taxon>
        <taxon>Sapindaceae</taxon>
        <taxon>Hippocastanoideae</taxon>
        <taxon>Acereae</taxon>
        <taxon>Acer</taxon>
    </lineage>
</organism>
<feature type="chain" id="PRO_5022786140" evidence="9">
    <location>
        <begin position="28"/>
        <end position="168"/>
    </location>
</feature>
<dbReference type="InterPro" id="IPR008801">
    <property type="entry name" value="RALF"/>
</dbReference>
<dbReference type="GO" id="GO:0005576">
    <property type="term" value="C:extracellular region"/>
    <property type="evidence" value="ECO:0007669"/>
    <property type="project" value="UniProtKB-SubCell"/>
</dbReference>
<keyword evidence="3" id="KW-0964">Secreted</keyword>
<dbReference type="GO" id="GO:0040008">
    <property type="term" value="P:regulation of growth"/>
    <property type="evidence" value="ECO:0007669"/>
    <property type="project" value="UniProtKB-ARBA"/>
</dbReference>
<keyword evidence="6" id="KW-1015">Disulfide bond</keyword>
<evidence type="ECO:0000256" key="5">
    <source>
        <dbReference type="ARBA" id="ARBA00022729"/>
    </source>
</evidence>
<comment type="function">
    <text evidence="7">Cell signaling peptide that may regulate plant stress, growth, and development. Mediates a rapid alkalinization of extracellular space by mediating a transient increase in the cytoplasmic Ca(2+) concentration leading to a calcium-dependent signaling events through a cell surface receptor and a concomitant activation of some intracellular mitogen-activated protein kinases.</text>
</comment>
<accession>A0A5C7HE65</accession>
<dbReference type="Pfam" id="PF05498">
    <property type="entry name" value="RALF"/>
    <property type="match status" value="1"/>
</dbReference>
<evidence type="ECO:0000256" key="7">
    <source>
        <dbReference type="ARBA" id="ARBA00037228"/>
    </source>
</evidence>
<evidence type="ECO:0000256" key="6">
    <source>
        <dbReference type="ARBA" id="ARBA00023157"/>
    </source>
</evidence>
<name>A0A5C7HE65_9ROSI</name>
<sequence length="168" mass="18478">MAVSRVVLLLFLVTVIASSLLASVVNASDPHNAAAAQCSDAHQDGNHRCLFVDEDDDSDSEDEGHGDDDDDHEEVEDDDFDDTYKIVNNVKMTKRMIVFSFYMILACTLFVRDVDQATPLISYGAIGRGRIPGCSQHHREFCGEGPPANNWTRGCNPGDRCRDDGQNA</sequence>
<evidence type="ECO:0000256" key="2">
    <source>
        <dbReference type="ARBA" id="ARBA00009178"/>
    </source>
</evidence>
<keyword evidence="11" id="KW-1185">Reference proteome</keyword>
<keyword evidence="5 9" id="KW-0732">Signal</keyword>
<evidence type="ECO:0000256" key="4">
    <source>
        <dbReference type="ARBA" id="ARBA00022702"/>
    </source>
</evidence>
<dbReference type="EMBL" id="VAHF01000009">
    <property type="protein sequence ID" value="TXG55443.1"/>
    <property type="molecule type" value="Genomic_DNA"/>
</dbReference>
<comment type="subcellular location">
    <subcellularLocation>
        <location evidence="1">Secreted</location>
    </subcellularLocation>
</comment>
<feature type="signal peptide" evidence="9">
    <location>
        <begin position="1"/>
        <end position="27"/>
    </location>
</feature>
<dbReference type="PANTHER" id="PTHR34270">
    <property type="entry name" value="PROTEIN RALF-LIKE 15-RELATED"/>
    <property type="match status" value="1"/>
</dbReference>
<protein>
    <submittedName>
        <fullName evidence="10">Uncharacterized protein</fullName>
    </submittedName>
</protein>
<evidence type="ECO:0000313" key="11">
    <source>
        <dbReference type="Proteomes" id="UP000323000"/>
    </source>
</evidence>